<accession>A0A0E2HEC5</accession>
<evidence type="ECO:0000313" key="2">
    <source>
        <dbReference type="EMBL" id="ENZ18618.1"/>
    </source>
</evidence>
<gene>
    <name evidence="2" type="ORF">HMPREF1090_01202</name>
</gene>
<keyword evidence="1" id="KW-0812">Transmembrane</keyword>
<dbReference type="AlphaFoldDB" id="A0A0E2HEC5"/>
<feature type="transmembrane region" description="Helical" evidence="1">
    <location>
        <begin position="127"/>
        <end position="150"/>
    </location>
</feature>
<dbReference type="EMBL" id="AGYR01000008">
    <property type="protein sequence ID" value="ENZ18618.1"/>
    <property type="molecule type" value="Genomic_DNA"/>
</dbReference>
<feature type="transmembrane region" description="Helical" evidence="1">
    <location>
        <begin position="21"/>
        <end position="43"/>
    </location>
</feature>
<feature type="transmembrane region" description="Helical" evidence="1">
    <location>
        <begin position="63"/>
        <end position="85"/>
    </location>
</feature>
<evidence type="ECO:0000313" key="3">
    <source>
        <dbReference type="Proteomes" id="UP000013085"/>
    </source>
</evidence>
<reference evidence="2 3" key="1">
    <citation type="submission" date="2013-01" db="EMBL/GenBank/DDBJ databases">
        <title>The Genome Sequence of Clostridium clostridioforme 90A8.</title>
        <authorList>
            <consortium name="The Broad Institute Genome Sequencing Platform"/>
            <person name="Earl A."/>
            <person name="Ward D."/>
            <person name="Feldgarden M."/>
            <person name="Gevers D."/>
            <person name="Courvalin P."/>
            <person name="Lambert T."/>
            <person name="Walker B."/>
            <person name="Young S.K."/>
            <person name="Zeng Q."/>
            <person name="Gargeya S."/>
            <person name="Fitzgerald M."/>
            <person name="Haas B."/>
            <person name="Abouelleil A."/>
            <person name="Alvarado L."/>
            <person name="Arachchi H.M."/>
            <person name="Berlin A.M."/>
            <person name="Chapman S.B."/>
            <person name="Dewar J."/>
            <person name="Goldberg J."/>
            <person name="Griggs A."/>
            <person name="Gujja S."/>
            <person name="Hansen M."/>
            <person name="Howarth C."/>
            <person name="Imamovic A."/>
            <person name="Larimer J."/>
            <person name="McCowan C."/>
            <person name="Murphy C."/>
            <person name="Neiman D."/>
            <person name="Pearson M."/>
            <person name="Priest M."/>
            <person name="Roberts A."/>
            <person name="Saif S."/>
            <person name="Shea T."/>
            <person name="Sisk P."/>
            <person name="Sykes S."/>
            <person name="Wortman J."/>
            <person name="Nusbaum C."/>
            <person name="Birren B."/>
        </authorList>
    </citation>
    <scope>NUCLEOTIDE SEQUENCE [LARGE SCALE GENOMIC DNA]</scope>
    <source>
        <strain evidence="2 3">90A8</strain>
    </source>
</reference>
<sequence length="198" mass="19855">MSNDIEKRLKGEQVHKTGPRGEALFCMTNVYQFILAVAAAAAFGDSWSGSSGCTGGRAAAASWIAPGCVVEAFPIAIAEAFPICLAPGARTDIMSAAAVAAAASAITAASAAATAVAAAAATSTATSTAATTVIAAAATTVVATSTITTIPSTSTNSKATHILYSPFLLVCTISYGTLRQSVSDCLNVFYCHPLFFSS</sequence>
<feature type="transmembrane region" description="Helical" evidence="1">
    <location>
        <begin position="97"/>
        <end position="121"/>
    </location>
</feature>
<keyword evidence="1" id="KW-0472">Membrane</keyword>
<name>A0A0E2HEC5_9FIRM</name>
<proteinExistence type="predicted"/>
<evidence type="ECO:0000256" key="1">
    <source>
        <dbReference type="SAM" id="Phobius"/>
    </source>
</evidence>
<organism evidence="2 3">
    <name type="scientific">[Clostridium] clostridioforme 90A8</name>
    <dbReference type="NCBI Taxonomy" id="999408"/>
    <lineage>
        <taxon>Bacteria</taxon>
        <taxon>Bacillati</taxon>
        <taxon>Bacillota</taxon>
        <taxon>Clostridia</taxon>
        <taxon>Lachnospirales</taxon>
        <taxon>Lachnospiraceae</taxon>
        <taxon>Enterocloster</taxon>
    </lineage>
</organism>
<comment type="caution">
    <text evidence="2">The sequence shown here is derived from an EMBL/GenBank/DDBJ whole genome shotgun (WGS) entry which is preliminary data.</text>
</comment>
<protein>
    <submittedName>
        <fullName evidence="2">Uncharacterized protein</fullName>
    </submittedName>
</protein>
<keyword evidence="1" id="KW-1133">Transmembrane helix</keyword>
<dbReference type="Proteomes" id="UP000013085">
    <property type="component" value="Unassembled WGS sequence"/>
</dbReference>
<dbReference type="HOGENOM" id="CLU_1376091_0_0_9"/>